<dbReference type="PROSITE" id="PS00108">
    <property type="entry name" value="PROTEIN_KINASE_ST"/>
    <property type="match status" value="1"/>
</dbReference>
<dbReference type="AlphaFoldDB" id="A0ABD3MFZ6"/>
<keyword evidence="8 18" id="KW-0067">ATP-binding</keyword>
<evidence type="ECO:0000256" key="2">
    <source>
        <dbReference type="ARBA" id="ARBA00012513"/>
    </source>
</evidence>
<dbReference type="PROSITE" id="PS50011">
    <property type="entry name" value="PROTEIN_KINASE_DOM"/>
    <property type="match status" value="1"/>
</dbReference>
<keyword evidence="5 18" id="KW-0547">Nucleotide-binding</keyword>
<dbReference type="Pfam" id="PF00069">
    <property type="entry name" value="Pkinase"/>
    <property type="match status" value="2"/>
</dbReference>
<sequence>MTVVDVDGAMPTSTTSPLPQWDQSFDPRSPSLPIVVGDLNENTARSATTTTTTTTTTSASSNEKSAYNRGGGEAATSIVVCGVDGTVYTLDAYTGHLRGMFASGPALFEPSTETEEKEDGQHADGGRGDDSDNSNTVITSNLSSSASKERILPGLNGYLYKVSETIMDNDDDVVDDQEQAIQELFPAKDVVDFPISACPENANTDDKQQQQQQEGCGVIIGSKQTTIFALDPTTGKVRWTQDPHGGAGGRGFTAHPPKANAARGRTVLLQREDYAVRHLDADRGHEVWKIKLGQFSPLGFDVDDESMNGNDFLFSSESSAAALTFGQDGPSLMAADGISGEVLWSRRIDSDIAAIYGIGKDRKWVSLETFDVPSDRSLGLERTPPKNVVGVSPSVSEGIIPFGARNMESHRIGRHGSHSYVITKFDVGRNQFQLPSPDNIHDTLSNPGPLQLVAQHGRDHGIYNADDHFASTKPNLSSMSTLKRIGGLIPFGARQVESRNQLHRLGGHDSLVLINAPNANNPDFHRSMQVAHGYQAAEDLFSLKPLDMSMIGVRPLPSHRTEHGLYLTWSMVSAVVIILLSVIVFFARVIILRQKRKWESISKLNQAAATSSEGGIRDGERIQPLQAQTLNTPSLGSVNGRPKKYLPVARSFSLGAIRTHSFSTRPMLTERGSSDLNGESSTLPTASTPAMSPTTAKSTANPTAANSLDDKSRSGIDNIDGIPLVRYSRYTSEFKEILALGRGGFGTVFRSRNVLDGREYAIKKIRIASPLNSGDVTKHLSQKLHRVLREVKCLALLDHPNIVRYYTAWLEVDNSVHGEDDETNTISSMFDRSTLVSGFESFSRAMQQSFLPKRSKFQRPRKGLKDPANPLGWNDFGSIRFEESKSETSTSFGAQVVDATKAVSIDDEEDDLGFTWERSKDNSAEQLLSAEKQPLEKLEVDDRHSSAMSDCAENENDGAPSPLSRPATQLRSEAEKTAQLSQAPTGPSCNGKASVGRHILFIQMQLCGVQTLADFLANHEARGGVVSQSSSDDSRYAVDIPFAIRLFAQIAHGVKYVHKQGLIHRDLKPQNCFIDDTGIVKVGDFGLSRESSAASGIPDFDENDKDSLVGNDSFSSLNRSDAENTAGVGTRAYASPEQMRGSNYDASTDVFSLGLILFELCYPMYTSMERYQEFSGIQKGCFPAYWVSHVQPSFPTLHDLLVQMISEKASERPSADAVSDHIDSLLREHSMESLDKSWGDYFYALELLERSRLQPAGTNHKIE</sequence>
<dbReference type="PROSITE" id="PS00107">
    <property type="entry name" value="PROTEIN_KINASE_ATP"/>
    <property type="match status" value="1"/>
</dbReference>
<keyword evidence="10" id="KW-0346">Stress response</keyword>
<evidence type="ECO:0000256" key="15">
    <source>
        <dbReference type="ARBA" id="ARBA00041500"/>
    </source>
</evidence>
<evidence type="ECO:0000256" key="7">
    <source>
        <dbReference type="ARBA" id="ARBA00022824"/>
    </source>
</evidence>
<feature type="region of interest" description="Disordered" evidence="19">
    <location>
        <begin position="1"/>
        <end position="70"/>
    </location>
</feature>
<comment type="catalytic activity">
    <reaction evidence="16">
        <text>L-threonyl-[protein] + ATP = O-phospho-L-threonyl-[protein] + ADP + H(+)</text>
        <dbReference type="Rhea" id="RHEA:46608"/>
        <dbReference type="Rhea" id="RHEA-COMP:11060"/>
        <dbReference type="Rhea" id="RHEA-COMP:11605"/>
        <dbReference type="ChEBI" id="CHEBI:15378"/>
        <dbReference type="ChEBI" id="CHEBI:30013"/>
        <dbReference type="ChEBI" id="CHEBI:30616"/>
        <dbReference type="ChEBI" id="CHEBI:61977"/>
        <dbReference type="ChEBI" id="CHEBI:456216"/>
        <dbReference type="EC" id="2.7.11.1"/>
    </reaction>
    <physiologicalReaction direction="left-to-right" evidence="16">
        <dbReference type="Rhea" id="RHEA:46609"/>
    </physiologicalReaction>
</comment>
<keyword evidence="13" id="KW-0834">Unfolded protein response</keyword>
<dbReference type="EC" id="2.7.11.1" evidence="2"/>
<name>A0ABD3MFZ6_9STRA</name>
<evidence type="ECO:0000256" key="11">
    <source>
        <dbReference type="ARBA" id="ARBA00023180"/>
    </source>
</evidence>
<keyword evidence="20" id="KW-1133">Transmembrane helix</keyword>
<dbReference type="InterPro" id="IPR000719">
    <property type="entry name" value="Prot_kinase_dom"/>
</dbReference>
<dbReference type="Gene3D" id="1.10.510.10">
    <property type="entry name" value="Transferase(Phosphotransferase) domain 1"/>
    <property type="match status" value="1"/>
</dbReference>
<keyword evidence="23" id="KW-1185">Reference proteome</keyword>
<dbReference type="InterPro" id="IPR011047">
    <property type="entry name" value="Quinoprotein_ADH-like_sf"/>
</dbReference>
<keyword evidence="20" id="KW-0472">Membrane</keyword>
<dbReference type="InterPro" id="IPR002372">
    <property type="entry name" value="PQQ_rpt_dom"/>
</dbReference>
<accession>A0ABD3MFZ6</accession>
<evidence type="ECO:0000256" key="10">
    <source>
        <dbReference type="ARBA" id="ARBA00023016"/>
    </source>
</evidence>
<dbReference type="SMART" id="SM00220">
    <property type="entry name" value="S_TKc"/>
    <property type="match status" value="1"/>
</dbReference>
<evidence type="ECO:0000256" key="5">
    <source>
        <dbReference type="ARBA" id="ARBA00022741"/>
    </source>
</evidence>
<dbReference type="EMBL" id="JALLBG020000130">
    <property type="protein sequence ID" value="KAL3762949.1"/>
    <property type="molecule type" value="Genomic_DNA"/>
</dbReference>
<gene>
    <name evidence="22" type="ORF">ACHAWU_001096</name>
</gene>
<evidence type="ECO:0000256" key="12">
    <source>
        <dbReference type="ARBA" id="ARBA00023193"/>
    </source>
</evidence>
<organism evidence="22 23">
    <name type="scientific">Discostella pseudostelligera</name>
    <dbReference type="NCBI Taxonomy" id="259834"/>
    <lineage>
        <taxon>Eukaryota</taxon>
        <taxon>Sar</taxon>
        <taxon>Stramenopiles</taxon>
        <taxon>Ochrophyta</taxon>
        <taxon>Bacillariophyta</taxon>
        <taxon>Coscinodiscophyceae</taxon>
        <taxon>Thalassiosirophycidae</taxon>
        <taxon>Stephanodiscales</taxon>
        <taxon>Stephanodiscaceae</taxon>
        <taxon>Discostella</taxon>
    </lineage>
</organism>
<feature type="region of interest" description="Disordered" evidence="19">
    <location>
        <begin position="927"/>
        <end position="989"/>
    </location>
</feature>
<feature type="region of interest" description="Disordered" evidence="19">
    <location>
        <begin position="104"/>
        <end position="145"/>
    </location>
</feature>
<dbReference type="InterPro" id="IPR017441">
    <property type="entry name" value="Protein_kinase_ATP_BS"/>
</dbReference>
<feature type="compositionally biased region" description="Basic and acidic residues" evidence="19">
    <location>
        <begin position="119"/>
        <end position="130"/>
    </location>
</feature>
<dbReference type="Gene3D" id="3.30.200.20">
    <property type="entry name" value="Phosphorylase Kinase, domain 1"/>
    <property type="match status" value="1"/>
</dbReference>
<keyword evidence="6" id="KW-0418">Kinase</keyword>
<dbReference type="Pfam" id="PF13360">
    <property type="entry name" value="PQQ_2"/>
    <property type="match status" value="1"/>
</dbReference>
<proteinExistence type="inferred from homology"/>
<evidence type="ECO:0000259" key="21">
    <source>
        <dbReference type="PROSITE" id="PS50011"/>
    </source>
</evidence>
<evidence type="ECO:0000256" key="4">
    <source>
        <dbReference type="ARBA" id="ARBA00022679"/>
    </source>
</evidence>
<feature type="compositionally biased region" description="Polar residues" evidence="19">
    <location>
        <begin position="978"/>
        <end position="988"/>
    </location>
</feature>
<feature type="compositionally biased region" description="Low complexity" evidence="19">
    <location>
        <begin position="43"/>
        <end position="61"/>
    </location>
</feature>
<evidence type="ECO:0000256" key="17">
    <source>
        <dbReference type="ARBA" id="ARBA00048977"/>
    </source>
</evidence>
<feature type="domain" description="Protein kinase" evidence="21">
    <location>
        <begin position="734"/>
        <end position="1226"/>
    </location>
</feature>
<dbReference type="GO" id="GO:0004674">
    <property type="term" value="F:protein serine/threonine kinase activity"/>
    <property type="evidence" value="ECO:0007669"/>
    <property type="project" value="UniProtKB-KW"/>
</dbReference>
<dbReference type="PANTHER" id="PTHR11042:SF160">
    <property type="entry name" value="EUKARYOTIC TRANSLATION INITIATION FACTOR 2-ALPHA KINASE 1"/>
    <property type="match status" value="1"/>
</dbReference>
<dbReference type="SMART" id="SM00564">
    <property type="entry name" value="PQQ"/>
    <property type="match status" value="4"/>
</dbReference>
<dbReference type="InterPro" id="IPR015943">
    <property type="entry name" value="WD40/YVTN_repeat-like_dom_sf"/>
</dbReference>
<dbReference type="SUPFAM" id="SSF50998">
    <property type="entry name" value="Quinoprotein alcohol dehydrogenase-like"/>
    <property type="match status" value="1"/>
</dbReference>
<feature type="compositionally biased region" description="Basic and acidic residues" evidence="19">
    <location>
        <begin position="933"/>
        <end position="945"/>
    </location>
</feature>
<evidence type="ECO:0000256" key="1">
    <source>
        <dbReference type="ARBA" id="ARBA00004115"/>
    </source>
</evidence>
<dbReference type="InterPro" id="IPR018391">
    <property type="entry name" value="PQQ_b-propeller_rpt"/>
</dbReference>
<evidence type="ECO:0000256" key="6">
    <source>
        <dbReference type="ARBA" id="ARBA00022777"/>
    </source>
</evidence>
<dbReference type="PANTHER" id="PTHR11042">
    <property type="entry name" value="EUKARYOTIC TRANSLATION INITIATION FACTOR 2-ALPHA KINASE EIF2-ALPHA KINASE -RELATED"/>
    <property type="match status" value="1"/>
</dbReference>
<dbReference type="InterPro" id="IPR008271">
    <property type="entry name" value="Ser/Thr_kinase_AS"/>
</dbReference>
<dbReference type="GO" id="GO:0005789">
    <property type="term" value="C:endoplasmic reticulum membrane"/>
    <property type="evidence" value="ECO:0007669"/>
    <property type="project" value="UniProtKB-SubCell"/>
</dbReference>
<keyword evidence="3" id="KW-0723">Serine/threonine-protein kinase</keyword>
<keyword evidence="20" id="KW-0812">Transmembrane</keyword>
<evidence type="ECO:0000256" key="8">
    <source>
        <dbReference type="ARBA" id="ARBA00022840"/>
    </source>
</evidence>
<feature type="region of interest" description="Disordered" evidence="19">
    <location>
        <begin position="667"/>
        <end position="712"/>
    </location>
</feature>
<dbReference type="SUPFAM" id="SSF56112">
    <property type="entry name" value="Protein kinase-like (PK-like)"/>
    <property type="match status" value="1"/>
</dbReference>
<evidence type="ECO:0000256" key="20">
    <source>
        <dbReference type="SAM" id="Phobius"/>
    </source>
</evidence>
<dbReference type="Proteomes" id="UP001530293">
    <property type="component" value="Unassembled WGS sequence"/>
</dbReference>
<feature type="transmembrane region" description="Helical" evidence="20">
    <location>
        <begin position="566"/>
        <end position="591"/>
    </location>
</feature>
<feature type="compositionally biased region" description="Polar residues" evidence="19">
    <location>
        <begin position="11"/>
        <end position="23"/>
    </location>
</feature>
<keyword evidence="12" id="KW-0652">Protein synthesis inhibitor</keyword>
<keyword evidence="7" id="KW-0256">Endoplasmic reticulum</keyword>
<feature type="compositionally biased region" description="Low complexity" evidence="19">
    <location>
        <begin position="680"/>
        <end position="700"/>
    </location>
</feature>
<dbReference type="Gene3D" id="2.130.10.10">
    <property type="entry name" value="YVTN repeat-like/Quinoprotein amine dehydrogenase"/>
    <property type="match status" value="1"/>
</dbReference>
<comment type="caution">
    <text evidence="22">The sequence shown here is derived from an EMBL/GenBank/DDBJ whole genome shotgun (WGS) entry which is preliminary data.</text>
</comment>
<keyword evidence="9" id="KW-0810">Translation regulation</keyword>
<evidence type="ECO:0000256" key="19">
    <source>
        <dbReference type="SAM" id="MobiDB-lite"/>
    </source>
</evidence>
<comment type="similarity">
    <text evidence="14">Belongs to the protein kinase superfamily. Ser/Thr protein kinase family. GCN2 subfamily.</text>
</comment>
<dbReference type="GO" id="GO:0006986">
    <property type="term" value="P:response to unfolded protein"/>
    <property type="evidence" value="ECO:0007669"/>
    <property type="project" value="UniProtKB-KW"/>
</dbReference>
<evidence type="ECO:0000256" key="18">
    <source>
        <dbReference type="PROSITE-ProRule" id="PRU10141"/>
    </source>
</evidence>
<evidence type="ECO:0000256" key="3">
    <source>
        <dbReference type="ARBA" id="ARBA00022527"/>
    </source>
</evidence>
<keyword evidence="11" id="KW-0325">Glycoprotein</keyword>
<comment type="catalytic activity">
    <reaction evidence="17">
        <text>L-seryl-[protein] + ATP = O-phospho-L-seryl-[protein] + ADP + H(+)</text>
        <dbReference type="Rhea" id="RHEA:17989"/>
        <dbReference type="Rhea" id="RHEA-COMP:9863"/>
        <dbReference type="Rhea" id="RHEA-COMP:11604"/>
        <dbReference type="ChEBI" id="CHEBI:15378"/>
        <dbReference type="ChEBI" id="CHEBI:29999"/>
        <dbReference type="ChEBI" id="CHEBI:30616"/>
        <dbReference type="ChEBI" id="CHEBI:83421"/>
        <dbReference type="ChEBI" id="CHEBI:456216"/>
        <dbReference type="EC" id="2.7.11.1"/>
    </reaction>
    <physiologicalReaction direction="left-to-right" evidence="17">
        <dbReference type="Rhea" id="RHEA:17990"/>
    </physiologicalReaction>
</comment>
<protein>
    <recommendedName>
        <fullName evidence="2">non-specific serine/threonine protein kinase</fullName>
        <ecNumber evidence="2">2.7.11.1</ecNumber>
    </recommendedName>
    <alternativeName>
        <fullName evidence="15">PRKR-like endoplasmic reticulum kinase</fullName>
    </alternativeName>
</protein>
<evidence type="ECO:0000313" key="23">
    <source>
        <dbReference type="Proteomes" id="UP001530293"/>
    </source>
</evidence>
<evidence type="ECO:0000256" key="13">
    <source>
        <dbReference type="ARBA" id="ARBA00023230"/>
    </source>
</evidence>
<feature type="compositionally biased region" description="Polar residues" evidence="19">
    <location>
        <begin position="136"/>
        <end position="145"/>
    </location>
</feature>
<evidence type="ECO:0000256" key="9">
    <source>
        <dbReference type="ARBA" id="ARBA00022845"/>
    </source>
</evidence>
<feature type="binding site" evidence="18">
    <location>
        <position position="764"/>
    </location>
    <ligand>
        <name>ATP</name>
        <dbReference type="ChEBI" id="CHEBI:30616"/>
    </ligand>
</feature>
<dbReference type="GO" id="GO:0017148">
    <property type="term" value="P:negative regulation of translation"/>
    <property type="evidence" value="ECO:0007669"/>
    <property type="project" value="UniProtKB-KW"/>
</dbReference>
<comment type="subcellular location">
    <subcellularLocation>
        <location evidence="1">Endoplasmic reticulum membrane</location>
        <topology evidence="1">Single-pass type I membrane protein</topology>
    </subcellularLocation>
</comment>
<dbReference type="InterPro" id="IPR050339">
    <property type="entry name" value="CC_SR_Kinase"/>
</dbReference>
<keyword evidence="4" id="KW-0808">Transferase</keyword>
<evidence type="ECO:0000256" key="14">
    <source>
        <dbReference type="ARBA" id="ARBA00037982"/>
    </source>
</evidence>
<dbReference type="GO" id="GO:0005524">
    <property type="term" value="F:ATP binding"/>
    <property type="evidence" value="ECO:0007669"/>
    <property type="project" value="UniProtKB-UniRule"/>
</dbReference>
<evidence type="ECO:0000313" key="22">
    <source>
        <dbReference type="EMBL" id="KAL3762949.1"/>
    </source>
</evidence>
<dbReference type="InterPro" id="IPR011009">
    <property type="entry name" value="Kinase-like_dom_sf"/>
</dbReference>
<reference evidence="22 23" key="1">
    <citation type="submission" date="2024-10" db="EMBL/GenBank/DDBJ databases">
        <title>Updated reference genomes for cyclostephanoid diatoms.</title>
        <authorList>
            <person name="Roberts W.R."/>
            <person name="Alverson A.J."/>
        </authorList>
    </citation>
    <scope>NUCLEOTIDE SEQUENCE [LARGE SCALE GENOMIC DNA]</scope>
    <source>
        <strain evidence="22 23">AJA232-27</strain>
    </source>
</reference>
<evidence type="ECO:0000256" key="16">
    <source>
        <dbReference type="ARBA" id="ARBA00048659"/>
    </source>
</evidence>